<evidence type="ECO:0000313" key="4">
    <source>
        <dbReference type="Proteomes" id="UP000646308"/>
    </source>
</evidence>
<feature type="signal peptide" evidence="2">
    <location>
        <begin position="1"/>
        <end position="19"/>
    </location>
</feature>
<accession>A0A2T4MHD6</accession>
<proteinExistence type="predicted"/>
<feature type="region of interest" description="Disordered" evidence="1">
    <location>
        <begin position="163"/>
        <end position="187"/>
    </location>
</feature>
<gene>
    <name evidence="3" type="ORF">GLV84_04880</name>
</gene>
<feature type="compositionally biased region" description="Basic and acidic residues" evidence="1">
    <location>
        <begin position="178"/>
        <end position="187"/>
    </location>
</feature>
<reference evidence="3" key="1">
    <citation type="submission" date="2019-11" db="EMBL/GenBank/DDBJ databases">
        <title>Whole genome comparisons of Staphylococcus agnetis isolates from cattle and chickens.</title>
        <authorList>
            <person name="Rhoads D."/>
            <person name="Shwani A."/>
            <person name="Adkins P."/>
            <person name="Calcutt M."/>
            <person name="Middleton J."/>
        </authorList>
    </citation>
    <scope>NUCLEOTIDE SEQUENCE</scope>
    <source>
        <strain evidence="3">1387</strain>
    </source>
</reference>
<dbReference type="AlphaFoldDB" id="A0A2T4MHD6"/>
<dbReference type="GeneID" id="57690583"/>
<feature type="compositionally biased region" description="Polar residues" evidence="1">
    <location>
        <begin position="54"/>
        <end position="75"/>
    </location>
</feature>
<sequence length="187" mass="21221">MKKVLFFLLSSTLILSACGNDDEKPSKDNKPKEETKKTKEDKKQKTASKENLTEEQSAESNTIEQPSVVQQTNRPLTKDEISQRMRNGENVNGMVDADGDTWYQAPGNGDVVGYTKPDGTQCTVGGCVTPEQQKAQEESNYQEMEKQGYSREEYDEIQRQAAELQQQRDSGQITSQEFTDRYLELYD</sequence>
<feature type="compositionally biased region" description="Polar residues" evidence="1">
    <location>
        <begin position="163"/>
        <end position="177"/>
    </location>
</feature>
<dbReference type="Proteomes" id="UP000646308">
    <property type="component" value="Unassembled WGS sequence"/>
</dbReference>
<evidence type="ECO:0000256" key="2">
    <source>
        <dbReference type="SAM" id="SignalP"/>
    </source>
</evidence>
<feature type="compositionally biased region" description="Basic and acidic residues" evidence="1">
    <location>
        <begin position="76"/>
        <end position="87"/>
    </location>
</feature>
<name>A0A2T4MHD6_9STAP</name>
<evidence type="ECO:0000256" key="1">
    <source>
        <dbReference type="SAM" id="MobiDB-lite"/>
    </source>
</evidence>
<evidence type="ECO:0000313" key="3">
    <source>
        <dbReference type="EMBL" id="NJI02193.1"/>
    </source>
</evidence>
<dbReference type="PROSITE" id="PS51257">
    <property type="entry name" value="PROKAR_LIPOPROTEIN"/>
    <property type="match status" value="1"/>
</dbReference>
<feature type="chain" id="PRO_5044070804" description="SHOCT domain-containing protein" evidence="2">
    <location>
        <begin position="20"/>
        <end position="187"/>
    </location>
</feature>
<feature type="region of interest" description="Disordered" evidence="1">
    <location>
        <begin position="17"/>
        <end position="102"/>
    </location>
</feature>
<evidence type="ECO:0008006" key="5">
    <source>
        <dbReference type="Google" id="ProtNLM"/>
    </source>
</evidence>
<feature type="compositionally biased region" description="Basic and acidic residues" evidence="1">
    <location>
        <begin position="21"/>
        <end position="52"/>
    </location>
</feature>
<dbReference type="RefSeq" id="WP_107368939.1">
    <property type="nucleotide sequence ID" value="NZ_CP045927.1"/>
</dbReference>
<organism evidence="3 4">
    <name type="scientific">Staphylococcus agnetis</name>
    <dbReference type="NCBI Taxonomy" id="985762"/>
    <lineage>
        <taxon>Bacteria</taxon>
        <taxon>Bacillati</taxon>
        <taxon>Bacillota</taxon>
        <taxon>Bacilli</taxon>
        <taxon>Bacillales</taxon>
        <taxon>Staphylococcaceae</taxon>
        <taxon>Staphylococcus</taxon>
    </lineage>
</organism>
<protein>
    <recommendedName>
        <fullName evidence="5">SHOCT domain-containing protein</fullName>
    </recommendedName>
</protein>
<comment type="caution">
    <text evidence="3">The sequence shown here is derived from an EMBL/GenBank/DDBJ whole genome shotgun (WGS) entry which is preliminary data.</text>
</comment>
<keyword evidence="2" id="KW-0732">Signal</keyword>
<dbReference type="EMBL" id="WMFL01000064">
    <property type="protein sequence ID" value="NJI02193.1"/>
    <property type="molecule type" value="Genomic_DNA"/>
</dbReference>